<keyword evidence="4" id="KW-0732">Signal</keyword>
<name>A0A381TSB8_9ZZZZ</name>
<evidence type="ECO:0000256" key="3">
    <source>
        <dbReference type="ARBA" id="ARBA00022448"/>
    </source>
</evidence>
<dbReference type="PIRSF" id="PIRSF002741">
    <property type="entry name" value="MppA"/>
    <property type="match status" value="1"/>
</dbReference>
<dbReference type="FunFam" id="3.90.76.10:FF:000001">
    <property type="entry name" value="Oligopeptide ABC transporter substrate-binding protein"/>
    <property type="match status" value="1"/>
</dbReference>
<evidence type="ECO:0000256" key="4">
    <source>
        <dbReference type="ARBA" id="ARBA00022729"/>
    </source>
</evidence>
<organism evidence="6">
    <name type="scientific">marine metagenome</name>
    <dbReference type="NCBI Taxonomy" id="408172"/>
    <lineage>
        <taxon>unclassified sequences</taxon>
        <taxon>metagenomes</taxon>
        <taxon>ecological metagenomes</taxon>
    </lineage>
</organism>
<dbReference type="Gene3D" id="3.10.105.10">
    <property type="entry name" value="Dipeptide-binding Protein, Domain 3"/>
    <property type="match status" value="1"/>
</dbReference>
<evidence type="ECO:0000259" key="5">
    <source>
        <dbReference type="Pfam" id="PF00496"/>
    </source>
</evidence>
<reference evidence="6" key="1">
    <citation type="submission" date="2018-05" db="EMBL/GenBank/DDBJ databases">
        <authorList>
            <person name="Lanie J.A."/>
            <person name="Ng W.-L."/>
            <person name="Kazmierczak K.M."/>
            <person name="Andrzejewski T.M."/>
            <person name="Davidsen T.M."/>
            <person name="Wayne K.J."/>
            <person name="Tettelin H."/>
            <person name="Glass J.I."/>
            <person name="Rusch D."/>
            <person name="Podicherti R."/>
            <person name="Tsui H.-C.T."/>
            <person name="Winkler M.E."/>
        </authorList>
    </citation>
    <scope>NUCLEOTIDE SEQUENCE</scope>
</reference>
<comment type="subcellular location">
    <subcellularLocation>
        <location evidence="1">Cell envelope</location>
    </subcellularLocation>
</comment>
<dbReference type="GO" id="GO:0015833">
    <property type="term" value="P:peptide transport"/>
    <property type="evidence" value="ECO:0007669"/>
    <property type="project" value="TreeGrafter"/>
</dbReference>
<evidence type="ECO:0000256" key="1">
    <source>
        <dbReference type="ARBA" id="ARBA00004196"/>
    </source>
</evidence>
<dbReference type="Pfam" id="PF00496">
    <property type="entry name" value="SBP_bac_5"/>
    <property type="match status" value="1"/>
</dbReference>
<feature type="domain" description="Solute-binding protein family 5" evidence="5">
    <location>
        <begin position="82"/>
        <end position="461"/>
    </location>
</feature>
<dbReference type="Gene3D" id="3.90.76.10">
    <property type="entry name" value="Dipeptide-binding Protein, Domain 1"/>
    <property type="match status" value="1"/>
</dbReference>
<dbReference type="InterPro" id="IPR039424">
    <property type="entry name" value="SBP_5"/>
</dbReference>
<protein>
    <recommendedName>
        <fullName evidence="5">Solute-binding protein family 5 domain-containing protein</fullName>
    </recommendedName>
</protein>
<evidence type="ECO:0000256" key="2">
    <source>
        <dbReference type="ARBA" id="ARBA00005695"/>
    </source>
</evidence>
<keyword evidence="3" id="KW-0813">Transport</keyword>
<dbReference type="GO" id="GO:0043190">
    <property type="term" value="C:ATP-binding cassette (ABC) transporter complex"/>
    <property type="evidence" value="ECO:0007669"/>
    <property type="project" value="InterPro"/>
</dbReference>
<dbReference type="CDD" id="cd08504">
    <property type="entry name" value="PBP2_OppA"/>
    <property type="match status" value="1"/>
</dbReference>
<dbReference type="SUPFAM" id="SSF53850">
    <property type="entry name" value="Periplasmic binding protein-like II"/>
    <property type="match status" value="1"/>
</dbReference>
<dbReference type="Gene3D" id="3.40.190.10">
    <property type="entry name" value="Periplasmic binding protein-like II"/>
    <property type="match status" value="1"/>
</dbReference>
<dbReference type="EMBL" id="UINC01004999">
    <property type="protein sequence ID" value="SVA18351.1"/>
    <property type="molecule type" value="Genomic_DNA"/>
</dbReference>
<dbReference type="FunFam" id="3.10.105.10:FF:000001">
    <property type="entry name" value="Oligopeptide ABC transporter, oligopeptide-binding protein"/>
    <property type="match status" value="1"/>
</dbReference>
<proteinExistence type="inferred from homology"/>
<dbReference type="PANTHER" id="PTHR30290">
    <property type="entry name" value="PERIPLASMIC BINDING COMPONENT OF ABC TRANSPORTER"/>
    <property type="match status" value="1"/>
</dbReference>
<dbReference type="InterPro" id="IPR030678">
    <property type="entry name" value="Peptide/Ni-bd"/>
</dbReference>
<gene>
    <name evidence="6" type="ORF">METZ01_LOCUS71205</name>
</gene>
<dbReference type="PANTHER" id="PTHR30290:SF10">
    <property type="entry name" value="PERIPLASMIC OLIGOPEPTIDE-BINDING PROTEIN-RELATED"/>
    <property type="match status" value="1"/>
</dbReference>
<dbReference type="InterPro" id="IPR000914">
    <property type="entry name" value="SBP_5_dom"/>
</dbReference>
<dbReference type="GO" id="GO:0030288">
    <property type="term" value="C:outer membrane-bounded periplasmic space"/>
    <property type="evidence" value="ECO:0007669"/>
    <property type="project" value="TreeGrafter"/>
</dbReference>
<dbReference type="AlphaFoldDB" id="A0A381TSB8"/>
<sequence>MSVLLLVFGCGKKQEIDCIVGNQDVIVGGETGQELASTQVFRKNNGTEPGTLDPHRAEGVPASNVLRDLFEGLIMEDPSGRYIPGAAESWTLAEDAKTYVFTMRENGKWSNGDDVTADDFVYGLRRSVDPSTLSNYSSMLYPIKNARDIVLGIKDPETLGVRSEGPKTLIIELDEPTPYFLSLLTHSTTYAAHRPTVEEFGAQFTRPGNLVGNGAFRLQEWRVQSHIKLVRNTEYWDNKNTTLEEVYYYPLDDTNSAFKRYRAQELDFTETVLAEQLPWIRQCLPNDLKISPYFGSYYYGFNNTQPPFKDKPKLRTALSMAIDRNVITDIILGAGQIPSYSLVPPVKSFKAVPANWSGWTQEKKNQEAQRLYLASGFSKENPLEVEILYNTSENHKRIALAIAAMWKQALGVKTTLRNQEWKVFLETRRLKQGTQIFRAGWIGDYDDPYTFSQLLHSENEMNHAGYSSKEYDELINLAATKNAGEDRLDVLRRAEKIMLEDMPVIPIYFYVSQHLIKPRVSGLEGNVMDHHYSKYVKILKTETANNNGQP</sequence>
<comment type="similarity">
    <text evidence="2">Belongs to the bacterial solute-binding protein 5 family.</text>
</comment>
<dbReference type="GO" id="GO:1904680">
    <property type="term" value="F:peptide transmembrane transporter activity"/>
    <property type="evidence" value="ECO:0007669"/>
    <property type="project" value="TreeGrafter"/>
</dbReference>
<evidence type="ECO:0000313" key="6">
    <source>
        <dbReference type="EMBL" id="SVA18351.1"/>
    </source>
</evidence>
<accession>A0A381TSB8</accession>